<proteinExistence type="predicted"/>
<accession>A0ABT7XNQ1</accession>
<organism evidence="2 3">
    <name type="scientific">Crenobacter oryzisoli</name>
    <dbReference type="NCBI Taxonomy" id="3056844"/>
    <lineage>
        <taxon>Bacteria</taxon>
        <taxon>Pseudomonadati</taxon>
        <taxon>Pseudomonadota</taxon>
        <taxon>Betaproteobacteria</taxon>
        <taxon>Neisseriales</taxon>
        <taxon>Neisseriaceae</taxon>
        <taxon>Crenobacter</taxon>
    </lineage>
</organism>
<dbReference type="InterPro" id="IPR005122">
    <property type="entry name" value="Uracil-DNA_glycosylase-like"/>
</dbReference>
<dbReference type="Proteomes" id="UP001168540">
    <property type="component" value="Unassembled WGS sequence"/>
</dbReference>
<dbReference type="SUPFAM" id="SSF52141">
    <property type="entry name" value="Uracil-DNA glycosylase-like"/>
    <property type="match status" value="1"/>
</dbReference>
<name>A0ABT7XNQ1_9NEIS</name>
<dbReference type="Pfam" id="PF03167">
    <property type="entry name" value="UDG"/>
    <property type="match status" value="1"/>
</dbReference>
<dbReference type="RefSeq" id="WP_289830031.1">
    <property type="nucleotide sequence ID" value="NZ_JAUEDK010000017.1"/>
</dbReference>
<dbReference type="Gene3D" id="3.40.470.10">
    <property type="entry name" value="Uracil-DNA glycosylase-like domain"/>
    <property type="match status" value="1"/>
</dbReference>
<comment type="caution">
    <text evidence="2">The sequence shown here is derived from an EMBL/GenBank/DDBJ whole genome shotgun (WGS) entry which is preliminary data.</text>
</comment>
<sequence length="230" mass="25425">MITDPVNRFIEALHCFPALPRVFNPWFSVDPEHDASSLAPTHRIDNLSRYLTERLGRAKVILIAEAPGYQGCHFSGIPMTSERILLGQLTHKGIYPGDVLSGEVTRCSRTDGPVGRRGAKEPTATVVWQAIKTAGLDPRECVLWNAFAFHPFDTDMLTNRKPSSDELRDGLPMLHQLLELFPDAQRVAIGKVSKGILDKLDIPTSAELRHPANGGITAFRTGFAEYVGRL</sequence>
<protein>
    <submittedName>
        <fullName evidence="2">Uracil-DNA glycosylase</fullName>
    </submittedName>
</protein>
<reference evidence="2" key="1">
    <citation type="submission" date="2023-06" db="EMBL/GenBank/DDBJ databases">
        <authorList>
            <person name="Zhang S."/>
        </authorList>
    </citation>
    <scope>NUCLEOTIDE SEQUENCE</scope>
    <source>
        <strain evidence="2">SG2303</strain>
    </source>
</reference>
<dbReference type="EMBL" id="JAUEDK010000017">
    <property type="protein sequence ID" value="MDN0075422.1"/>
    <property type="molecule type" value="Genomic_DNA"/>
</dbReference>
<keyword evidence="3" id="KW-1185">Reference proteome</keyword>
<feature type="domain" description="Uracil-DNA glycosylase-like" evidence="1">
    <location>
        <begin position="57"/>
        <end position="195"/>
    </location>
</feature>
<gene>
    <name evidence="2" type="ORF">QU481_11020</name>
</gene>
<evidence type="ECO:0000313" key="3">
    <source>
        <dbReference type="Proteomes" id="UP001168540"/>
    </source>
</evidence>
<evidence type="ECO:0000313" key="2">
    <source>
        <dbReference type="EMBL" id="MDN0075422.1"/>
    </source>
</evidence>
<dbReference type="CDD" id="cd10035">
    <property type="entry name" value="UDG_like"/>
    <property type="match status" value="1"/>
</dbReference>
<evidence type="ECO:0000259" key="1">
    <source>
        <dbReference type="Pfam" id="PF03167"/>
    </source>
</evidence>
<dbReference type="InterPro" id="IPR036895">
    <property type="entry name" value="Uracil-DNA_glycosylase-like_sf"/>
</dbReference>